<dbReference type="Pfam" id="PF13614">
    <property type="entry name" value="AAA_31"/>
    <property type="match status" value="1"/>
</dbReference>
<evidence type="ECO:0000313" key="2">
    <source>
        <dbReference type="EMBL" id="SMQ67007.1"/>
    </source>
</evidence>
<dbReference type="InterPro" id="IPR050678">
    <property type="entry name" value="DNA_Partitioning_ATPase"/>
</dbReference>
<dbReference type="CDD" id="cd02042">
    <property type="entry name" value="ParAB_family"/>
    <property type="match status" value="1"/>
</dbReference>
<evidence type="ECO:0000259" key="1">
    <source>
        <dbReference type="Pfam" id="PF13614"/>
    </source>
</evidence>
<accession>A0ABY1RDG5</accession>
<proteinExistence type="predicted"/>
<dbReference type="RefSeq" id="WP_086473446.1">
    <property type="nucleotide sequence ID" value="NZ_FXWJ01000002.1"/>
</dbReference>
<dbReference type="Gene3D" id="3.40.50.300">
    <property type="entry name" value="P-loop containing nucleotide triphosphate hydrolases"/>
    <property type="match status" value="1"/>
</dbReference>
<gene>
    <name evidence="2" type="ORF">SAMN06295909_1412</name>
</gene>
<keyword evidence="3" id="KW-1185">Reference proteome</keyword>
<organism evidence="2 3">
    <name type="scientific">Plantibacter elymi</name>
    <name type="common">nom. nud.</name>
    <dbReference type="NCBI Taxonomy" id="199708"/>
    <lineage>
        <taxon>Bacteria</taxon>
        <taxon>Bacillati</taxon>
        <taxon>Actinomycetota</taxon>
        <taxon>Actinomycetes</taxon>
        <taxon>Micrococcales</taxon>
        <taxon>Microbacteriaceae</taxon>
        <taxon>Plantibacter</taxon>
    </lineage>
</organism>
<dbReference type="SUPFAM" id="SSF52540">
    <property type="entry name" value="P-loop containing nucleoside triphosphate hydrolases"/>
    <property type="match status" value="1"/>
</dbReference>
<dbReference type="InterPro" id="IPR027417">
    <property type="entry name" value="P-loop_NTPase"/>
</dbReference>
<sequence>MPHKEAIGSRKGGVGKTTVVLGRADALAQEGRKVLVIDLDPQSDATTVLGRRGEYTVFDVLYAGDAGTLGAAAAPTDWKNVDLIAGSPDLARIESESLLTPELRLKTSAWGSAQLDAYDNVLIDTPPALGRLTLNALLWADSTIVVTDPTAFGLTGVGQYLETVAKVRALPHLNPSLRFAGIVVNRVTPRLTSEHRYRLEELEATYGEVLLRPFLPERTSIQDAESRRRPLSSLTTPGALVLTERFAALSEALHGVAA</sequence>
<dbReference type="Proteomes" id="UP000194464">
    <property type="component" value="Unassembled WGS sequence"/>
</dbReference>
<protein>
    <submittedName>
        <fullName evidence="2">Chromosome partitioning protein</fullName>
    </submittedName>
</protein>
<dbReference type="EMBL" id="FXWJ01000002">
    <property type="protein sequence ID" value="SMQ67007.1"/>
    <property type="molecule type" value="Genomic_DNA"/>
</dbReference>
<dbReference type="PANTHER" id="PTHR13696:SF96">
    <property type="entry name" value="COBQ_COBB_MIND_PARA NUCLEOTIDE BINDING DOMAIN-CONTAINING PROTEIN"/>
    <property type="match status" value="1"/>
</dbReference>
<name>A0ABY1RDG5_9MICO</name>
<reference evidence="2 3" key="1">
    <citation type="submission" date="2017-04" db="EMBL/GenBank/DDBJ databases">
        <authorList>
            <person name="Varghese N."/>
            <person name="Submissions S."/>
        </authorList>
    </citation>
    <scope>NUCLEOTIDE SEQUENCE [LARGE SCALE GENOMIC DNA]</scope>
    <source>
        <strain evidence="2 3">VKM Ac-1784</strain>
    </source>
</reference>
<evidence type="ECO:0000313" key="3">
    <source>
        <dbReference type="Proteomes" id="UP000194464"/>
    </source>
</evidence>
<feature type="domain" description="AAA" evidence="1">
    <location>
        <begin position="6"/>
        <end position="177"/>
    </location>
</feature>
<comment type="caution">
    <text evidence="2">The sequence shown here is derived from an EMBL/GenBank/DDBJ whole genome shotgun (WGS) entry which is preliminary data.</text>
</comment>
<dbReference type="InterPro" id="IPR025669">
    <property type="entry name" value="AAA_dom"/>
</dbReference>
<dbReference type="PANTHER" id="PTHR13696">
    <property type="entry name" value="P-LOOP CONTAINING NUCLEOSIDE TRIPHOSPHATE HYDROLASE"/>
    <property type="match status" value="1"/>
</dbReference>